<gene>
    <name evidence="3" type="primary">GTF3C3_1</name>
    <name evidence="3" type="ORF">FOZ60_007390</name>
</gene>
<dbReference type="Pfam" id="PF13181">
    <property type="entry name" value="TPR_8"/>
    <property type="match status" value="1"/>
</dbReference>
<accession>A0A7J6NLC9</accession>
<feature type="region of interest" description="Disordered" evidence="2">
    <location>
        <begin position="749"/>
        <end position="792"/>
    </location>
</feature>
<feature type="repeat" description="TPR" evidence="1">
    <location>
        <begin position="242"/>
        <end position="275"/>
    </location>
</feature>
<feature type="compositionally biased region" description="Low complexity" evidence="2">
    <location>
        <begin position="865"/>
        <end position="886"/>
    </location>
</feature>
<evidence type="ECO:0000256" key="2">
    <source>
        <dbReference type="SAM" id="MobiDB-lite"/>
    </source>
</evidence>
<feature type="region of interest" description="Disordered" evidence="2">
    <location>
        <begin position="75"/>
        <end position="204"/>
    </location>
</feature>
<protein>
    <submittedName>
        <fullName evidence="3">General transcription factor IIIC, polypeptide 3</fullName>
    </submittedName>
</protein>
<dbReference type="GO" id="GO:0006383">
    <property type="term" value="P:transcription by RNA polymerase III"/>
    <property type="evidence" value="ECO:0007669"/>
    <property type="project" value="InterPro"/>
</dbReference>
<feature type="compositionally biased region" description="Acidic residues" evidence="2">
    <location>
        <begin position="121"/>
        <end position="138"/>
    </location>
</feature>
<sequence>MSSSSSSSSNTAHPLVRGDATGAQGGSMPVAALAAAQAMTPPEGMDLDTLYHGGPEVNLQDFIPLAERAEEAEERIMSGMRKQKRSRKSAAAAAGGSDVEMGGEGIPGIGSEGEMSSWLTDGDDDDDEDYEDEGDVDADSSGLSSYDSSDLDDLLMSNNASQFLKSKARHRRRRRKKLRERRAKGLKPKKHKRPTVASGPSKKVSPEVREMLGQANNAFLKRDYETAIDDLKEAIRLGPGVPDPFLTLGLIYEEMGDAKKALEVLLVAAHLTPGDTQLWKRLAERSRDELGNYTQAAYCFHRCWRSMQEEGTDEAKSVLWDMADCFMKIKRYGRAARYLQMLFEMHPGDLVIGRMLSKALYLQADKPATARVLEVCLGVDADGGVSHPEIGSGTTEQQPTPPRDADLMNMLCEVYIDLREYGKCRSILGKFLLPSTVPTDDQQALVTALSVQPIDLVVKLGVAEAYHHAQMGAVGRRSSGTARTTEEALALSKQEPTVAASVLAKACCGVLLMAAAQEMEDSGGNERGIISSRSPTGLEDLHLQLADAMHDNGHTEEALELLVALAQPGKVIDPVHAKTLCGRIGNYYYALGDIENAGKYLERAVETKAINAAKLSQDDGGDATSTTVSQQQNDPTVLVQLSDIWRRLGRSADADRLLLESLSYEDLLMCRSLPRAHSTKERKTAYNALMAILDSDELDVNRDASLEVPPEVQDKRLKFASAWISLMRDCELDNQRAVRYRRSQYPQYFTTGGAGGSHPMSPTKKGSRKGGGSTPKQQQSETTPLINFGRDDPRVVTEAKAKDGMPALPRIKKEMQLLGIDDLFGDKALIDFIVKGSYVCHLVGREQEAVEIIETVLHARRKRWSSSSGGETGTSSTAAEGATQTADHAGGGGGSDHISRLEKTSFNLAIKARMRKVVFKYLRQKAVNNAHDKDYSTLSRTLSYLSKLMFYDIAAGDEESGFSMHSDEVKGKTTMRRGTKPDQLEFIDQRAWLIRQAIKYPQVYEYTLILGHLSTLAQTHRYSVREYYRAMRLRPNDPYPALLLTASLITMSISRVTYDRQLTITKGLAVFQLYEKLRLEQQGVSEVLAKAEIAYNQGRLWHQLSVFHLADRLYRQALTIIQKASRGDEVEDEVEYVRLAAAYNLATLHVQTVSRAISRTFPIVWLASMPVFYLNRRSACRREAAMERLKDSAESFNLMNVESLAPKLDVREFDEATGVDAEREAARLLRRGMKMLEAEDAPRKELLRSIERLAHLPSATKHFHSLEMEALHSMAARDVRCDRVDFEFITRYSSACSTAGYINAALYAAIVDRLSQRAKVNEPGGSSHQPISHRNIITLLAIITTKQRSTVSSTSSPHRDETRLFAALIGRLSPYIRYRLAAADAAVVCQAVGEAHDKRLIDIREWMGSDSYSLVTEVILPRMMSLPLPCFTVDDSVSVLSGCALLPRVSQFSVKFLDRCLPRLLAESSTLEATQISILLSSIMHIYRDQWADVARGVARGLDDGDDFQQYLHMPHNLAAKLVQSLKAGKHEPSELARIALGVARLCT</sequence>
<evidence type="ECO:0000313" key="4">
    <source>
        <dbReference type="Proteomes" id="UP000541610"/>
    </source>
</evidence>
<name>A0A7J6NLC9_PEROL</name>
<dbReference type="OrthoDB" id="9991317at2759"/>
<dbReference type="GO" id="GO:0000127">
    <property type="term" value="C:transcription factor TFIIIC complex"/>
    <property type="evidence" value="ECO:0007669"/>
    <property type="project" value="TreeGrafter"/>
</dbReference>
<dbReference type="InterPro" id="IPR011990">
    <property type="entry name" value="TPR-like_helical_dom_sf"/>
</dbReference>
<feature type="compositionally biased region" description="Low complexity" evidence="2">
    <location>
        <begin position="139"/>
        <end position="148"/>
    </location>
</feature>
<dbReference type="Gene3D" id="1.25.40.10">
    <property type="entry name" value="Tetratricopeptide repeat domain"/>
    <property type="match status" value="1"/>
</dbReference>
<dbReference type="PANTHER" id="PTHR23082:SF0">
    <property type="entry name" value="GENERAL TRANSCRIPTION FACTOR 3C POLYPEPTIDE 3"/>
    <property type="match status" value="1"/>
</dbReference>
<feature type="compositionally biased region" description="Basic residues" evidence="2">
    <location>
        <begin position="166"/>
        <end position="194"/>
    </location>
</feature>
<dbReference type="PROSITE" id="PS50005">
    <property type="entry name" value="TPR"/>
    <property type="match status" value="1"/>
</dbReference>
<dbReference type="InterPro" id="IPR019734">
    <property type="entry name" value="TPR_rpt"/>
</dbReference>
<feature type="compositionally biased region" description="Gly residues" evidence="2">
    <location>
        <begin position="102"/>
        <end position="111"/>
    </location>
</feature>
<dbReference type="PANTHER" id="PTHR23082">
    <property type="entry name" value="TRANSCRIPTION INITIATION FACTOR IIIC TFIIIC , POLYPEPTIDE 3-RELATED"/>
    <property type="match status" value="1"/>
</dbReference>
<organism evidence="3 4">
    <name type="scientific">Perkinsus olseni</name>
    <name type="common">Perkinsus atlanticus</name>
    <dbReference type="NCBI Taxonomy" id="32597"/>
    <lineage>
        <taxon>Eukaryota</taxon>
        <taxon>Sar</taxon>
        <taxon>Alveolata</taxon>
        <taxon>Perkinsozoa</taxon>
        <taxon>Perkinsea</taxon>
        <taxon>Perkinsida</taxon>
        <taxon>Perkinsidae</taxon>
        <taxon>Perkinsus</taxon>
    </lineage>
</organism>
<dbReference type="SUPFAM" id="SSF48452">
    <property type="entry name" value="TPR-like"/>
    <property type="match status" value="2"/>
</dbReference>
<reference evidence="3 4" key="1">
    <citation type="submission" date="2020-04" db="EMBL/GenBank/DDBJ databases">
        <title>Perkinsus olseni comparative genomics.</title>
        <authorList>
            <person name="Bogema D.R."/>
        </authorList>
    </citation>
    <scope>NUCLEOTIDE SEQUENCE [LARGE SCALE GENOMIC DNA]</scope>
    <source>
        <strain evidence="3">00978-12</strain>
    </source>
</reference>
<keyword evidence="1" id="KW-0802">TPR repeat</keyword>
<feature type="region of interest" description="Disordered" evidence="2">
    <location>
        <begin position="1"/>
        <end position="26"/>
    </location>
</feature>
<evidence type="ECO:0000256" key="1">
    <source>
        <dbReference type="PROSITE-ProRule" id="PRU00339"/>
    </source>
</evidence>
<comment type="caution">
    <text evidence="3">The sequence shown here is derived from an EMBL/GenBank/DDBJ whole genome shotgun (WGS) entry which is preliminary data.</text>
</comment>
<proteinExistence type="predicted"/>
<dbReference type="Proteomes" id="UP000541610">
    <property type="component" value="Unassembled WGS sequence"/>
</dbReference>
<dbReference type="SMART" id="SM00028">
    <property type="entry name" value="TPR"/>
    <property type="match status" value="5"/>
</dbReference>
<dbReference type="InterPro" id="IPR039340">
    <property type="entry name" value="Tfc4/TFIIIC-102/Sfc4"/>
</dbReference>
<feature type="region of interest" description="Disordered" evidence="2">
    <location>
        <begin position="863"/>
        <end position="897"/>
    </location>
</feature>
<dbReference type="EMBL" id="JABANP010000297">
    <property type="protein sequence ID" value="KAF4684703.1"/>
    <property type="molecule type" value="Genomic_DNA"/>
</dbReference>
<evidence type="ECO:0000313" key="3">
    <source>
        <dbReference type="EMBL" id="KAF4684703.1"/>
    </source>
</evidence>